<feature type="domain" description="Disease resistance R13L4/SHOC-2-like LRR" evidence="2">
    <location>
        <begin position="75"/>
        <end position="446"/>
    </location>
</feature>
<evidence type="ECO:0000313" key="4">
    <source>
        <dbReference type="Proteomes" id="UP000095767"/>
    </source>
</evidence>
<dbReference type="PANTHER" id="PTHR47186:SF3">
    <property type="entry name" value="OS09G0267800 PROTEIN"/>
    <property type="match status" value="1"/>
</dbReference>
<dbReference type="AlphaFoldDB" id="A0A1E5V3U6"/>
<dbReference type="InterPro" id="IPR055414">
    <property type="entry name" value="LRR_R13L4/SHOC2-like"/>
</dbReference>
<protein>
    <recommendedName>
        <fullName evidence="2">Disease resistance R13L4/SHOC-2-like LRR domain-containing protein</fullName>
    </recommendedName>
</protein>
<dbReference type="SUPFAM" id="SSF52058">
    <property type="entry name" value="L domain-like"/>
    <property type="match status" value="1"/>
</dbReference>
<reference evidence="3 4" key="1">
    <citation type="submission" date="2016-09" db="EMBL/GenBank/DDBJ databases">
        <title>The draft genome of Dichanthelium oligosanthes: A C3 panicoid grass species.</title>
        <authorList>
            <person name="Studer A.J."/>
            <person name="Schnable J.C."/>
            <person name="Brutnell T.P."/>
        </authorList>
    </citation>
    <scope>NUCLEOTIDE SEQUENCE [LARGE SCALE GENOMIC DNA]</scope>
    <source>
        <strain evidence="4">cv. Kellogg 1175</strain>
        <tissue evidence="3">Leaf</tissue>
    </source>
</reference>
<accession>A0A1E5V3U6</accession>
<dbReference type="PANTHER" id="PTHR47186">
    <property type="entry name" value="LEUCINE-RICH REPEAT-CONTAINING PROTEIN 57"/>
    <property type="match status" value="1"/>
</dbReference>
<evidence type="ECO:0000256" key="1">
    <source>
        <dbReference type="ARBA" id="ARBA00022737"/>
    </source>
</evidence>
<dbReference type="Pfam" id="PF23598">
    <property type="entry name" value="LRR_14"/>
    <property type="match status" value="1"/>
</dbReference>
<sequence length="496" mass="55717">MIQPAETNYNHEVLSCIVNHMVLDLIARKSMEENFITVVDYSETVMGFPDKVRRLSLRFGGAKGAQIPGSFRTSQVRSLLFSGFFKCIPSIVKYRFLRVLILYVWADQEKTNFDLTRICDLFLLRYLKIACNIIVKLPEQMQRLRFLETLEVYARVKTVPLDIVRLQSLSHLLLPRATALPQGIGQMISLRTLGYFDLISNTENTVLSLGQMTNLNGLHLTCSIAPSGHLVPNMKFLGSIISRLSNLMYLTLAPYFSHGSSLEICTSSTSIPCDGLNGVASPPVLLKRLELSPHVYMFSVLPTWIAELGKLCILKIAARELRQNDINVLKELKALTSLSLYIRAAPEERIVFDKHGFQVLKHLKFICSAFSLAFKEGTMPNIRCIKLRFNANSIEQYSPVDAGFENLTGLAVFSAKIGGPTDDESCRNTVRFVLEEAFSEHPSPPIINIQFTDRIFYGDNGMSTAVQMEQYRTLGKPGVVRMEGSHAQYGIRGDSR</sequence>
<evidence type="ECO:0000313" key="3">
    <source>
        <dbReference type="EMBL" id="OEL19675.1"/>
    </source>
</evidence>
<keyword evidence="4" id="KW-1185">Reference proteome</keyword>
<dbReference type="OrthoDB" id="692321at2759"/>
<keyword evidence="1" id="KW-0677">Repeat</keyword>
<organism evidence="3 4">
    <name type="scientific">Dichanthelium oligosanthes</name>
    <dbReference type="NCBI Taxonomy" id="888268"/>
    <lineage>
        <taxon>Eukaryota</taxon>
        <taxon>Viridiplantae</taxon>
        <taxon>Streptophyta</taxon>
        <taxon>Embryophyta</taxon>
        <taxon>Tracheophyta</taxon>
        <taxon>Spermatophyta</taxon>
        <taxon>Magnoliopsida</taxon>
        <taxon>Liliopsida</taxon>
        <taxon>Poales</taxon>
        <taxon>Poaceae</taxon>
        <taxon>PACMAD clade</taxon>
        <taxon>Panicoideae</taxon>
        <taxon>Panicodae</taxon>
        <taxon>Paniceae</taxon>
        <taxon>Dichantheliinae</taxon>
        <taxon>Dichanthelium</taxon>
    </lineage>
</organism>
<comment type="caution">
    <text evidence="3">The sequence shown here is derived from an EMBL/GenBank/DDBJ whole genome shotgun (WGS) entry which is preliminary data.</text>
</comment>
<dbReference type="EMBL" id="LWDX02052857">
    <property type="protein sequence ID" value="OEL19675.1"/>
    <property type="molecule type" value="Genomic_DNA"/>
</dbReference>
<gene>
    <name evidence="3" type="ORF">BAE44_0019306</name>
</gene>
<dbReference type="Proteomes" id="UP000095767">
    <property type="component" value="Unassembled WGS sequence"/>
</dbReference>
<name>A0A1E5V3U6_9POAL</name>
<evidence type="ECO:0000259" key="2">
    <source>
        <dbReference type="Pfam" id="PF23598"/>
    </source>
</evidence>
<dbReference type="InterPro" id="IPR032675">
    <property type="entry name" value="LRR_dom_sf"/>
</dbReference>
<dbReference type="Gene3D" id="3.80.10.10">
    <property type="entry name" value="Ribonuclease Inhibitor"/>
    <property type="match status" value="1"/>
</dbReference>
<proteinExistence type="predicted"/>